<evidence type="ECO:0000256" key="2">
    <source>
        <dbReference type="SAM" id="Phobius"/>
    </source>
</evidence>
<feature type="transmembrane region" description="Helical" evidence="2">
    <location>
        <begin position="323"/>
        <end position="348"/>
    </location>
</feature>
<gene>
    <name evidence="3" type="ORF">BSTOLATCC_MIC18938</name>
</gene>
<dbReference type="Pfam" id="PF01554">
    <property type="entry name" value="MatE"/>
    <property type="match status" value="2"/>
</dbReference>
<dbReference type="GO" id="GO:0042910">
    <property type="term" value="F:xenobiotic transmembrane transporter activity"/>
    <property type="evidence" value="ECO:0007669"/>
    <property type="project" value="InterPro"/>
</dbReference>
<feature type="transmembrane region" description="Helical" evidence="2">
    <location>
        <begin position="135"/>
        <end position="156"/>
    </location>
</feature>
<sequence length="457" mass="51039">MDGLSTPLVDAEKETLLSAAMTLLKFAWPSILSFILQFTVELINMFFIGNIDLEKLDGVGLGNMWGNFIGISAGWGLAGGIDTLCSQAHGNKQYAMVGIWLQRGLFVLSVAFIPISIGYLYTTEVLMLMGIPEKLAVYSYNYLSVVLYGLWFFLSFDFYRRFLQAQGYFWPGLAVNATTTTLHIFWDWLFAVHFDLSERGIGYATAITYFSNFFFMLSIIRIFDLDRKVCLNCDFANFGPEIFKFLKYALPSAGTMIFDQLNFEITQFEASFLGPKAQAAHVSVATTTTFLFMIPLGLGISTCAVVGNLVGNEESYRAKLYSWASAILVLCINGFFNIIAIIFRVYIGNLYTYDTEVAEMISALLIPGMLFNMIDSLQAVLCGAMKGIAQQKIAFLAIFMSYYIFAIPLGYVLGFHAGYGIYGIWYAMLLGTIMAASILSYVLSKSDWVARTIKDEK</sequence>
<feature type="transmembrane region" description="Helical" evidence="2">
    <location>
        <begin position="393"/>
        <end position="413"/>
    </location>
</feature>
<accession>A0AAU9JAG2</accession>
<evidence type="ECO:0000313" key="3">
    <source>
        <dbReference type="EMBL" id="CAG9317696.1"/>
    </source>
</evidence>
<dbReference type="PANTHER" id="PTHR11206">
    <property type="entry name" value="MULTIDRUG RESISTANCE PROTEIN"/>
    <property type="match status" value="1"/>
</dbReference>
<proteinExistence type="inferred from homology"/>
<name>A0AAU9JAG2_9CILI</name>
<dbReference type="Proteomes" id="UP001162131">
    <property type="component" value="Unassembled WGS sequence"/>
</dbReference>
<keyword evidence="2" id="KW-0472">Membrane</keyword>
<comment type="caution">
    <text evidence="3">The sequence shown here is derived from an EMBL/GenBank/DDBJ whole genome shotgun (WGS) entry which is preliminary data.</text>
</comment>
<evidence type="ECO:0000313" key="4">
    <source>
        <dbReference type="Proteomes" id="UP001162131"/>
    </source>
</evidence>
<feature type="transmembrane region" description="Helical" evidence="2">
    <location>
        <begin position="201"/>
        <end position="223"/>
    </location>
</feature>
<comment type="similarity">
    <text evidence="1">Belongs to the multi antimicrobial extrusion (MATE) (TC 2.A.66.1) family.</text>
</comment>
<feature type="transmembrane region" description="Helical" evidence="2">
    <location>
        <begin position="419"/>
        <end position="443"/>
    </location>
</feature>
<feature type="transmembrane region" description="Helical" evidence="2">
    <location>
        <begin position="290"/>
        <end position="311"/>
    </location>
</feature>
<feature type="transmembrane region" description="Helical" evidence="2">
    <location>
        <begin position="26"/>
        <end position="48"/>
    </location>
</feature>
<dbReference type="AlphaFoldDB" id="A0AAU9JAG2"/>
<dbReference type="InterPro" id="IPR002528">
    <property type="entry name" value="MATE_fam"/>
</dbReference>
<dbReference type="EMBL" id="CAJZBQ010000018">
    <property type="protein sequence ID" value="CAG9317696.1"/>
    <property type="molecule type" value="Genomic_DNA"/>
</dbReference>
<organism evidence="3 4">
    <name type="scientific">Blepharisma stoltei</name>
    <dbReference type="NCBI Taxonomy" id="1481888"/>
    <lineage>
        <taxon>Eukaryota</taxon>
        <taxon>Sar</taxon>
        <taxon>Alveolata</taxon>
        <taxon>Ciliophora</taxon>
        <taxon>Postciliodesmatophora</taxon>
        <taxon>Heterotrichea</taxon>
        <taxon>Heterotrichida</taxon>
        <taxon>Blepharismidae</taxon>
        <taxon>Blepharisma</taxon>
    </lineage>
</organism>
<keyword evidence="2" id="KW-1133">Transmembrane helix</keyword>
<feature type="transmembrane region" description="Helical" evidence="2">
    <location>
        <begin position="360"/>
        <end position="381"/>
    </location>
</feature>
<keyword evidence="4" id="KW-1185">Reference proteome</keyword>
<dbReference type="NCBIfam" id="TIGR00797">
    <property type="entry name" value="matE"/>
    <property type="match status" value="1"/>
</dbReference>
<evidence type="ECO:0000256" key="1">
    <source>
        <dbReference type="ARBA" id="ARBA00010199"/>
    </source>
</evidence>
<dbReference type="GO" id="GO:0016020">
    <property type="term" value="C:membrane"/>
    <property type="evidence" value="ECO:0007669"/>
    <property type="project" value="InterPro"/>
</dbReference>
<dbReference type="GO" id="GO:0015297">
    <property type="term" value="F:antiporter activity"/>
    <property type="evidence" value="ECO:0007669"/>
    <property type="project" value="InterPro"/>
</dbReference>
<feature type="transmembrane region" description="Helical" evidence="2">
    <location>
        <begin position="168"/>
        <end position="189"/>
    </location>
</feature>
<keyword evidence="2" id="KW-0812">Transmembrane</keyword>
<feature type="transmembrane region" description="Helical" evidence="2">
    <location>
        <begin position="101"/>
        <end position="123"/>
    </location>
</feature>
<reference evidence="3" key="1">
    <citation type="submission" date="2021-09" db="EMBL/GenBank/DDBJ databases">
        <authorList>
            <consortium name="AG Swart"/>
            <person name="Singh M."/>
            <person name="Singh A."/>
            <person name="Seah K."/>
            <person name="Emmerich C."/>
        </authorList>
    </citation>
    <scope>NUCLEOTIDE SEQUENCE</scope>
    <source>
        <strain evidence="3">ATCC30299</strain>
    </source>
</reference>
<protein>
    <submittedName>
        <fullName evidence="3">Uncharacterized protein</fullName>
    </submittedName>
</protein>